<gene>
    <name evidence="2" type="ORF">PF006_g30337</name>
</gene>
<evidence type="ECO:0000256" key="1">
    <source>
        <dbReference type="SAM" id="MobiDB-lite"/>
    </source>
</evidence>
<organism evidence="2 3">
    <name type="scientific">Phytophthora fragariae</name>
    <dbReference type="NCBI Taxonomy" id="53985"/>
    <lineage>
        <taxon>Eukaryota</taxon>
        <taxon>Sar</taxon>
        <taxon>Stramenopiles</taxon>
        <taxon>Oomycota</taxon>
        <taxon>Peronosporomycetes</taxon>
        <taxon>Peronosporales</taxon>
        <taxon>Peronosporaceae</taxon>
        <taxon>Phytophthora</taxon>
    </lineage>
</organism>
<dbReference type="AlphaFoldDB" id="A0A6A3PZQ8"/>
<accession>A0A6A3PZQ8</accession>
<comment type="caution">
    <text evidence="2">The sequence shown here is derived from an EMBL/GenBank/DDBJ whole genome shotgun (WGS) entry which is preliminary data.</text>
</comment>
<sequence>MGGVSLHGVASATNIESASWSSTSSAANGSYYIQMPPSPPRLDRAACVATSMGGVSLHGVASATNIESASWASTSSAANSSYYIEMSPSPPRVRGDAYVAASMAEVSIHIVASATNIEGASWASTSSASNASYDIKIVTVASPSRPCCLRRHINGRSESPRRGERHQRRVRELSSTSSAANVSYYTEMSPSPPRVRGDAYVAASMAEVSIHIVASATNIEGASWAYTSSALNASYDIKIVTVASLSRPCCLRRHINGRSESPRRGERHQRRVRELGFHQQRRKCAVPLQNCHRRLPVSTVLLASPHQWAE</sequence>
<protein>
    <submittedName>
        <fullName evidence="2">Uncharacterized protein</fullName>
    </submittedName>
</protein>
<reference evidence="2 3" key="1">
    <citation type="submission" date="2018-08" db="EMBL/GenBank/DDBJ databases">
        <title>Genomic investigation of the strawberry pathogen Phytophthora fragariae indicates pathogenicity is determined by transcriptional variation in three key races.</title>
        <authorList>
            <person name="Adams T.M."/>
            <person name="Armitage A.D."/>
            <person name="Sobczyk M.K."/>
            <person name="Bates H.J."/>
            <person name="Dunwell J.M."/>
            <person name="Nellist C.F."/>
            <person name="Harrison R.J."/>
        </authorList>
    </citation>
    <scope>NUCLEOTIDE SEQUENCE [LARGE SCALE GENOMIC DNA]</scope>
    <source>
        <strain evidence="2 3">NOV-5</strain>
    </source>
</reference>
<feature type="region of interest" description="Disordered" evidence="1">
    <location>
        <begin position="151"/>
        <end position="173"/>
    </location>
</feature>
<evidence type="ECO:0000313" key="2">
    <source>
        <dbReference type="EMBL" id="KAE9065988.1"/>
    </source>
</evidence>
<evidence type="ECO:0000313" key="3">
    <source>
        <dbReference type="Proteomes" id="UP000440732"/>
    </source>
</evidence>
<dbReference type="EMBL" id="QXGA01005714">
    <property type="protein sequence ID" value="KAE9065988.1"/>
    <property type="molecule type" value="Genomic_DNA"/>
</dbReference>
<name>A0A6A3PZQ8_9STRA</name>
<proteinExistence type="predicted"/>
<dbReference type="Proteomes" id="UP000440732">
    <property type="component" value="Unassembled WGS sequence"/>
</dbReference>